<dbReference type="Pfam" id="PF03553">
    <property type="entry name" value="Na_H_antiporter"/>
    <property type="match status" value="1"/>
</dbReference>
<dbReference type="PANTHER" id="PTHR43478">
    <property type="entry name" value="NA+/H+ ANTIPORTER-RELATED"/>
    <property type="match status" value="1"/>
</dbReference>
<sequence>MAGTVWSIIPPLIAIIMVLLTKRVLLSLGIGILFSALFVANFQPITTFSYLRDSFFGVFWDNGQINTWNVFILLFILMLGVITTFVTMTGGAKAFGDWMMMRVKTKVGAQLMTMVLGIIVFIDDYFNSLAVGQVARPLTDRHHISRAKLAYIVDSTAAPICVISPISSWGAYIIGLIGSVFMTIGITGKSALGSFIEMIPMNFYVWAALGFLFIIIVTKKDFGPMKHFEQKRMHSEREEGMEEQFQPSIQKRKLPINENGTIRDLFIPIIGLFLSTIIVMYMNGKQNLESEGDLIQIFGSADVSLALLYGGLFTVCLTMILLLIGNRKNDQLHRLLLLGIKEGSKSMVPALLILVFAWMITSLIDELKTGAYLAGVIETSNLNPMFLPFMMFITAGFIALSTGTSWGSFALLLPIAGTIAANTEPSLILPMMASVLAGAVFGDHCSPISDTTILSSTGANCHHIDHVTTQLPYALTSATIASIGYLVLGLTGNVWVGFATVFLMLIAIFLFFQMKTSPKITDEKKGV</sequence>
<evidence type="ECO:0000256" key="4">
    <source>
        <dbReference type="ARBA" id="ARBA00022989"/>
    </source>
</evidence>
<feature type="transmembrane region" description="Helical" evidence="6">
    <location>
        <begin position="389"/>
        <end position="413"/>
    </location>
</feature>
<evidence type="ECO:0000313" key="8">
    <source>
        <dbReference type="EMBL" id="WAA13483.1"/>
    </source>
</evidence>
<evidence type="ECO:0000256" key="3">
    <source>
        <dbReference type="ARBA" id="ARBA00022692"/>
    </source>
</evidence>
<feature type="transmembrane region" description="Helical" evidence="6">
    <location>
        <begin position="303"/>
        <end position="325"/>
    </location>
</feature>
<dbReference type="EMBL" id="CP106877">
    <property type="protein sequence ID" value="WAA13483.1"/>
    <property type="molecule type" value="Genomic_DNA"/>
</dbReference>
<dbReference type="RefSeq" id="WP_275421652.1">
    <property type="nucleotide sequence ID" value="NZ_CP106877.1"/>
</dbReference>
<evidence type="ECO:0000256" key="6">
    <source>
        <dbReference type="SAM" id="Phobius"/>
    </source>
</evidence>
<dbReference type="GO" id="GO:0005886">
    <property type="term" value="C:plasma membrane"/>
    <property type="evidence" value="ECO:0007669"/>
    <property type="project" value="UniProtKB-SubCell"/>
</dbReference>
<evidence type="ECO:0000313" key="9">
    <source>
        <dbReference type="Proteomes" id="UP001164726"/>
    </source>
</evidence>
<evidence type="ECO:0000256" key="1">
    <source>
        <dbReference type="ARBA" id="ARBA00004651"/>
    </source>
</evidence>
<feature type="transmembrane region" description="Helical" evidence="6">
    <location>
        <begin position="6"/>
        <end position="25"/>
    </location>
</feature>
<dbReference type="AlphaFoldDB" id="A0A9E8M0X9"/>
<keyword evidence="9" id="KW-1185">Reference proteome</keyword>
<reference evidence="8" key="1">
    <citation type="submission" date="2022-09" db="EMBL/GenBank/DDBJ databases">
        <title>Complete Genomes of Fervidibacillus albus and Fervidibacillus halotolerans isolated from tidal flat sediments.</title>
        <authorList>
            <person name="Kwon K.K."/>
            <person name="Yang S.-H."/>
            <person name="Park M.J."/>
            <person name="Oh H.-M."/>
        </authorList>
    </citation>
    <scope>NUCLEOTIDE SEQUENCE</scope>
    <source>
        <strain evidence="8">MEBiC13594</strain>
    </source>
</reference>
<proteinExistence type="predicted"/>
<feature type="transmembrane region" description="Helical" evidence="6">
    <location>
        <begin position="494"/>
        <end position="512"/>
    </location>
</feature>
<feature type="transmembrane region" description="Helical" evidence="6">
    <location>
        <begin position="198"/>
        <end position="217"/>
    </location>
</feature>
<dbReference type="Proteomes" id="UP001164726">
    <property type="component" value="Chromosome"/>
</dbReference>
<organism evidence="8 9">
    <name type="scientific">Fervidibacillus halotolerans</name>
    <dbReference type="NCBI Taxonomy" id="2980027"/>
    <lineage>
        <taxon>Bacteria</taxon>
        <taxon>Bacillati</taxon>
        <taxon>Bacillota</taxon>
        <taxon>Bacilli</taxon>
        <taxon>Bacillales</taxon>
        <taxon>Bacillaceae</taxon>
        <taxon>Fervidibacillus</taxon>
    </lineage>
</organism>
<dbReference type="InterPro" id="IPR018461">
    <property type="entry name" value="Na/H_Antiport_NhaC-like_C"/>
</dbReference>
<dbReference type="PANTHER" id="PTHR43478:SF1">
    <property type="entry name" value="NA+_H+ ANTIPORTER NHAC-LIKE C-TERMINAL DOMAIN-CONTAINING PROTEIN"/>
    <property type="match status" value="1"/>
</dbReference>
<keyword evidence="4 6" id="KW-1133">Transmembrane helix</keyword>
<feature type="transmembrane region" description="Helical" evidence="6">
    <location>
        <begin position="32"/>
        <end position="51"/>
    </location>
</feature>
<feature type="transmembrane region" description="Helical" evidence="6">
    <location>
        <begin position="471"/>
        <end position="488"/>
    </location>
</feature>
<feature type="transmembrane region" description="Helical" evidence="6">
    <location>
        <begin position="265"/>
        <end position="283"/>
    </location>
</feature>
<gene>
    <name evidence="8" type="ORF">OE105_05065</name>
</gene>
<evidence type="ECO:0000256" key="2">
    <source>
        <dbReference type="ARBA" id="ARBA00022475"/>
    </source>
</evidence>
<evidence type="ECO:0000256" key="5">
    <source>
        <dbReference type="ARBA" id="ARBA00023136"/>
    </source>
</evidence>
<dbReference type="KEGG" id="fhl:OE105_05065"/>
<keyword evidence="3 6" id="KW-0812">Transmembrane</keyword>
<feature type="transmembrane region" description="Helical" evidence="6">
    <location>
        <begin position="71"/>
        <end position="95"/>
    </location>
</feature>
<feature type="transmembrane region" description="Helical" evidence="6">
    <location>
        <begin position="171"/>
        <end position="192"/>
    </location>
</feature>
<comment type="subcellular location">
    <subcellularLocation>
        <location evidence="1">Cell membrane</location>
        <topology evidence="1">Multi-pass membrane protein</topology>
    </subcellularLocation>
</comment>
<feature type="transmembrane region" description="Helical" evidence="6">
    <location>
        <begin position="346"/>
        <end position="364"/>
    </location>
</feature>
<keyword evidence="5 6" id="KW-0472">Membrane</keyword>
<keyword evidence="2" id="KW-1003">Cell membrane</keyword>
<feature type="domain" description="Na+/H+ antiporter NhaC-like C-terminal" evidence="7">
    <location>
        <begin position="160"/>
        <end position="490"/>
    </location>
</feature>
<accession>A0A9E8M0X9</accession>
<protein>
    <submittedName>
        <fullName evidence="8">Na+/H+ antiporter NhaC family protein</fullName>
    </submittedName>
</protein>
<name>A0A9E8M0X9_9BACI</name>
<evidence type="ECO:0000259" key="7">
    <source>
        <dbReference type="Pfam" id="PF03553"/>
    </source>
</evidence>